<organism evidence="1 2">
    <name type="scientific">Acinetobacter baumannii</name>
    <dbReference type="NCBI Taxonomy" id="470"/>
    <lineage>
        <taxon>Bacteria</taxon>
        <taxon>Pseudomonadati</taxon>
        <taxon>Pseudomonadota</taxon>
        <taxon>Gammaproteobacteria</taxon>
        <taxon>Moraxellales</taxon>
        <taxon>Moraxellaceae</taxon>
        <taxon>Acinetobacter</taxon>
        <taxon>Acinetobacter calcoaceticus/baumannii complex</taxon>
    </lineage>
</organism>
<dbReference type="Proteomes" id="UP000280073">
    <property type="component" value="Unassembled WGS sequence"/>
</dbReference>
<sequence>CTGRCTGPHLHYEVVKDGQRKNPSTYLAMLP</sequence>
<accession>A0A3R9T9D9</accession>
<dbReference type="Gene3D" id="2.70.70.10">
    <property type="entry name" value="Glucose Permease (Domain IIA)"/>
    <property type="match status" value="1"/>
</dbReference>
<name>A0A3R9T9D9_ACIBA</name>
<reference evidence="1 2" key="1">
    <citation type="submission" date="2018-10" db="EMBL/GenBank/DDBJ databases">
        <title>GWAS and RNA-Seq identify cryptic mechanisms of antimicrobial resistance in Acinetobacter baumannii.</title>
        <authorList>
            <person name="Sahl J.W."/>
        </authorList>
    </citation>
    <scope>NUCLEOTIDE SEQUENCE [LARGE SCALE GENOMIC DNA]</scope>
    <source>
        <strain evidence="1 2">TG28175</strain>
    </source>
</reference>
<evidence type="ECO:0000313" key="2">
    <source>
        <dbReference type="Proteomes" id="UP000280073"/>
    </source>
</evidence>
<dbReference type="SUPFAM" id="SSF51261">
    <property type="entry name" value="Duplicated hybrid motif"/>
    <property type="match status" value="1"/>
</dbReference>
<feature type="non-terminal residue" evidence="1">
    <location>
        <position position="1"/>
    </location>
</feature>
<dbReference type="EMBL" id="RFDI01000747">
    <property type="protein sequence ID" value="RSR53691.1"/>
    <property type="molecule type" value="Genomic_DNA"/>
</dbReference>
<evidence type="ECO:0000313" key="1">
    <source>
        <dbReference type="EMBL" id="RSR53691.1"/>
    </source>
</evidence>
<gene>
    <name evidence="1" type="ORF">EA686_13915</name>
</gene>
<protein>
    <submittedName>
        <fullName evidence="1">M23 family peptidase</fullName>
    </submittedName>
</protein>
<comment type="caution">
    <text evidence="1">The sequence shown here is derived from an EMBL/GenBank/DDBJ whole genome shotgun (WGS) entry which is preliminary data.</text>
</comment>
<dbReference type="AlphaFoldDB" id="A0A3R9T9D9"/>
<proteinExistence type="predicted"/>
<dbReference type="InterPro" id="IPR011055">
    <property type="entry name" value="Dup_hybrid_motif"/>
</dbReference>